<dbReference type="Gene3D" id="3.30.450.20">
    <property type="entry name" value="PAS domain"/>
    <property type="match status" value="1"/>
</dbReference>
<dbReference type="PRINTS" id="PR00344">
    <property type="entry name" value="BCTRLSENSOR"/>
</dbReference>
<evidence type="ECO:0000256" key="4">
    <source>
        <dbReference type="ARBA" id="ARBA00012438"/>
    </source>
</evidence>
<dbReference type="InterPro" id="IPR004358">
    <property type="entry name" value="Sig_transdc_His_kin-like_C"/>
</dbReference>
<keyword evidence="7 17" id="KW-0812">Transmembrane</keyword>
<dbReference type="InterPro" id="IPR036097">
    <property type="entry name" value="HisK_dim/P_sf"/>
</dbReference>
<keyword evidence="5" id="KW-0597">Phosphoprotein</keyword>
<dbReference type="InterPro" id="IPR050351">
    <property type="entry name" value="BphY/WalK/GraS-like"/>
</dbReference>
<evidence type="ECO:0000256" key="11">
    <source>
        <dbReference type="ARBA" id="ARBA00022989"/>
    </source>
</evidence>
<dbReference type="Gene3D" id="3.30.565.10">
    <property type="entry name" value="Histidine kinase-like ATPase, C-terminal domain"/>
    <property type="match status" value="1"/>
</dbReference>
<dbReference type="SUPFAM" id="SSF47384">
    <property type="entry name" value="Homodimeric domain of signal transducing histidine kinase"/>
    <property type="match status" value="1"/>
</dbReference>
<keyword evidence="10" id="KW-0067">ATP-binding</keyword>
<feature type="transmembrane region" description="Helical" evidence="17">
    <location>
        <begin position="129"/>
        <end position="153"/>
    </location>
</feature>
<keyword evidence="21" id="KW-1185">Reference proteome</keyword>
<evidence type="ECO:0000256" key="10">
    <source>
        <dbReference type="ARBA" id="ARBA00022840"/>
    </source>
</evidence>
<dbReference type="InterPro" id="IPR003594">
    <property type="entry name" value="HATPase_dom"/>
</dbReference>
<dbReference type="SMART" id="SM00387">
    <property type="entry name" value="HATPase_c"/>
    <property type="match status" value="1"/>
</dbReference>
<comment type="catalytic activity">
    <reaction evidence="1">
        <text>ATP + protein L-histidine = ADP + protein N-phospho-L-histidine.</text>
        <dbReference type="EC" id="2.7.13.3"/>
    </reaction>
</comment>
<feature type="transmembrane region" description="Helical" evidence="17">
    <location>
        <begin position="160"/>
        <end position="178"/>
    </location>
</feature>
<evidence type="ECO:0000256" key="1">
    <source>
        <dbReference type="ARBA" id="ARBA00000085"/>
    </source>
</evidence>
<dbReference type="PANTHER" id="PTHR42878">
    <property type="entry name" value="TWO-COMPONENT HISTIDINE KINASE"/>
    <property type="match status" value="1"/>
</dbReference>
<evidence type="ECO:0000259" key="18">
    <source>
        <dbReference type="PROSITE" id="PS50109"/>
    </source>
</evidence>
<dbReference type="InterPro" id="IPR035965">
    <property type="entry name" value="PAS-like_dom_sf"/>
</dbReference>
<dbReference type="InterPro" id="IPR013656">
    <property type="entry name" value="PAS_4"/>
</dbReference>
<keyword evidence="8" id="KW-0547">Nucleotide-binding</keyword>
<feature type="coiled-coil region" evidence="15">
    <location>
        <begin position="178"/>
        <end position="212"/>
    </location>
</feature>
<evidence type="ECO:0000256" key="6">
    <source>
        <dbReference type="ARBA" id="ARBA00022679"/>
    </source>
</evidence>
<sequence>MITAAPDAELSSAERSPALRRPSRNRARSRSIWLWQLSLAAGVITISLVGAVILPDIYSYVPFVIGSLMIAAITIVTIGLPWRRLPARAVLIIPLLDIIAIGFISYGGVYRLSYLWVFPIAWVATYYSARWLVAAIGTVTVLLAIDALTFAAAPMTVQRLLVIVLSLSFLGMCIHNVARNARSLRNLLSRQADRLRQTLERTRKQAARTTQMFDSLDVAVARISSTGEILAVNEAYRELYALDPDDLNLPGGSVEYDSERGDALAASERPLARATRGELTDGERVWLFDPEGSWHVLTVSTRPLPAEDGVDSAVLIVQDVSELHRAEQERRTLAATVSHELRNPLTAALAHTELLLERDDLPARAREQIALIEAAGERMLHLVTQTIEGTVAAGSECPGYSTVDLRRILDASVESFTPAVTAAGVTLTVDAPDEVIVDADAFRLRQVIDNLLTNAVKYSGADDRVSIVAEEDAAEARVAIADTGMGIDAVELPHIFEPYFRGQAARESGVTGSGLGMAVVKEIVEEHGGSVGVASTPGLGTTVTMTLPRRRSQEEN</sequence>
<feature type="domain" description="Histidine kinase" evidence="18">
    <location>
        <begin position="336"/>
        <end position="551"/>
    </location>
</feature>
<dbReference type="Proteomes" id="UP001500596">
    <property type="component" value="Unassembled WGS sequence"/>
</dbReference>
<evidence type="ECO:0000256" key="14">
    <source>
        <dbReference type="ARBA" id="ARBA00039401"/>
    </source>
</evidence>
<dbReference type="PANTHER" id="PTHR42878:SF7">
    <property type="entry name" value="SENSOR HISTIDINE KINASE GLRK"/>
    <property type="match status" value="1"/>
</dbReference>
<keyword evidence="13 17" id="KW-0472">Membrane</keyword>
<feature type="transmembrane region" description="Helical" evidence="17">
    <location>
        <begin position="60"/>
        <end position="82"/>
    </location>
</feature>
<evidence type="ECO:0000256" key="8">
    <source>
        <dbReference type="ARBA" id="ARBA00022741"/>
    </source>
</evidence>
<evidence type="ECO:0000256" key="13">
    <source>
        <dbReference type="ARBA" id="ARBA00023136"/>
    </source>
</evidence>
<dbReference type="Gene3D" id="1.10.287.130">
    <property type="match status" value="1"/>
</dbReference>
<feature type="transmembrane region" description="Helical" evidence="17">
    <location>
        <begin position="89"/>
        <end position="109"/>
    </location>
</feature>
<evidence type="ECO:0000259" key="19">
    <source>
        <dbReference type="PROSITE" id="PS50112"/>
    </source>
</evidence>
<comment type="caution">
    <text evidence="20">The sequence shown here is derived from an EMBL/GenBank/DDBJ whole genome shotgun (WGS) entry which is preliminary data.</text>
</comment>
<evidence type="ECO:0000313" key="21">
    <source>
        <dbReference type="Proteomes" id="UP001500596"/>
    </source>
</evidence>
<reference evidence="21" key="1">
    <citation type="journal article" date="2019" name="Int. J. Syst. Evol. Microbiol.">
        <title>The Global Catalogue of Microorganisms (GCM) 10K type strain sequencing project: providing services to taxonomists for standard genome sequencing and annotation.</title>
        <authorList>
            <consortium name="The Broad Institute Genomics Platform"/>
            <consortium name="The Broad Institute Genome Sequencing Center for Infectious Disease"/>
            <person name="Wu L."/>
            <person name="Ma J."/>
        </authorList>
    </citation>
    <scope>NUCLEOTIDE SEQUENCE [LARGE SCALE GENOMIC DNA]</scope>
    <source>
        <strain evidence="21">JCM 15575</strain>
    </source>
</reference>
<keyword evidence="12" id="KW-0902">Two-component regulatory system</keyword>
<evidence type="ECO:0000256" key="3">
    <source>
        <dbReference type="ARBA" id="ARBA00004236"/>
    </source>
</evidence>
<accession>A0ABP4S9L2</accession>
<dbReference type="SUPFAM" id="SSF55785">
    <property type="entry name" value="PYP-like sensor domain (PAS domain)"/>
    <property type="match status" value="1"/>
</dbReference>
<organism evidence="20 21">
    <name type="scientific">Microbacterium lacus</name>
    <dbReference type="NCBI Taxonomy" id="415217"/>
    <lineage>
        <taxon>Bacteria</taxon>
        <taxon>Bacillati</taxon>
        <taxon>Actinomycetota</taxon>
        <taxon>Actinomycetes</taxon>
        <taxon>Micrococcales</taxon>
        <taxon>Microbacteriaceae</taxon>
        <taxon>Microbacterium</taxon>
    </lineage>
</organism>
<dbReference type="InterPro" id="IPR003661">
    <property type="entry name" value="HisK_dim/P_dom"/>
</dbReference>
<dbReference type="Pfam" id="PF02518">
    <property type="entry name" value="HATPase_c"/>
    <property type="match status" value="1"/>
</dbReference>
<dbReference type="EMBL" id="BAAAPK010000001">
    <property type="protein sequence ID" value="GAA1666303.1"/>
    <property type="molecule type" value="Genomic_DNA"/>
</dbReference>
<evidence type="ECO:0000256" key="12">
    <source>
        <dbReference type="ARBA" id="ARBA00023012"/>
    </source>
</evidence>
<dbReference type="CDD" id="cd00075">
    <property type="entry name" value="HATPase"/>
    <property type="match status" value="1"/>
</dbReference>
<dbReference type="CDD" id="cd00130">
    <property type="entry name" value="PAS"/>
    <property type="match status" value="1"/>
</dbReference>
<dbReference type="InterPro" id="IPR036890">
    <property type="entry name" value="HATPase_C_sf"/>
</dbReference>
<dbReference type="Pfam" id="PF08448">
    <property type="entry name" value="PAS_4"/>
    <property type="match status" value="1"/>
</dbReference>
<evidence type="ECO:0000256" key="7">
    <source>
        <dbReference type="ARBA" id="ARBA00022692"/>
    </source>
</evidence>
<evidence type="ECO:0000256" key="15">
    <source>
        <dbReference type="SAM" id="Coils"/>
    </source>
</evidence>
<dbReference type="EC" id="2.7.13.3" evidence="4"/>
<evidence type="ECO:0000256" key="2">
    <source>
        <dbReference type="ARBA" id="ARBA00004141"/>
    </source>
</evidence>
<evidence type="ECO:0000256" key="16">
    <source>
        <dbReference type="SAM" id="MobiDB-lite"/>
    </source>
</evidence>
<feature type="transmembrane region" description="Helical" evidence="17">
    <location>
        <begin position="32"/>
        <end position="54"/>
    </location>
</feature>
<evidence type="ECO:0000256" key="5">
    <source>
        <dbReference type="ARBA" id="ARBA00022553"/>
    </source>
</evidence>
<gene>
    <name evidence="20" type="ORF">GCM10009807_08020</name>
</gene>
<dbReference type="Pfam" id="PF00512">
    <property type="entry name" value="HisKA"/>
    <property type="match status" value="1"/>
</dbReference>
<dbReference type="PROSITE" id="PS50109">
    <property type="entry name" value="HIS_KIN"/>
    <property type="match status" value="1"/>
</dbReference>
<evidence type="ECO:0000256" key="9">
    <source>
        <dbReference type="ARBA" id="ARBA00022777"/>
    </source>
</evidence>
<evidence type="ECO:0000256" key="17">
    <source>
        <dbReference type="SAM" id="Phobius"/>
    </source>
</evidence>
<dbReference type="SUPFAM" id="SSF55874">
    <property type="entry name" value="ATPase domain of HSP90 chaperone/DNA topoisomerase II/histidine kinase"/>
    <property type="match status" value="1"/>
</dbReference>
<keyword evidence="11 17" id="KW-1133">Transmembrane helix</keyword>
<dbReference type="InterPro" id="IPR005467">
    <property type="entry name" value="His_kinase_dom"/>
</dbReference>
<protein>
    <recommendedName>
        <fullName evidence="14">Sensor-like histidine kinase SenX3</fullName>
        <ecNumber evidence="4">2.7.13.3</ecNumber>
    </recommendedName>
</protein>
<feature type="region of interest" description="Disordered" evidence="16">
    <location>
        <begin position="1"/>
        <end position="22"/>
    </location>
</feature>
<name>A0ABP4S9L2_9MICO</name>
<evidence type="ECO:0000313" key="20">
    <source>
        <dbReference type="EMBL" id="GAA1666303.1"/>
    </source>
</evidence>
<dbReference type="InterPro" id="IPR000014">
    <property type="entry name" value="PAS"/>
</dbReference>
<feature type="domain" description="PAS" evidence="19">
    <location>
        <begin position="205"/>
        <end position="247"/>
    </location>
</feature>
<keyword evidence="6" id="KW-0808">Transferase</keyword>
<dbReference type="PROSITE" id="PS50112">
    <property type="entry name" value="PAS"/>
    <property type="match status" value="1"/>
</dbReference>
<dbReference type="CDD" id="cd00082">
    <property type="entry name" value="HisKA"/>
    <property type="match status" value="1"/>
</dbReference>
<dbReference type="SMART" id="SM00388">
    <property type="entry name" value="HisKA"/>
    <property type="match status" value="1"/>
</dbReference>
<dbReference type="NCBIfam" id="TIGR00229">
    <property type="entry name" value="sensory_box"/>
    <property type="match status" value="1"/>
</dbReference>
<comment type="subcellular location">
    <subcellularLocation>
        <location evidence="3">Cell membrane</location>
    </subcellularLocation>
    <subcellularLocation>
        <location evidence="2">Membrane</location>
        <topology evidence="2">Multi-pass membrane protein</topology>
    </subcellularLocation>
</comment>
<keyword evidence="9" id="KW-0418">Kinase</keyword>
<dbReference type="RefSeq" id="WP_344051856.1">
    <property type="nucleotide sequence ID" value="NZ_BAAAPK010000001.1"/>
</dbReference>
<proteinExistence type="predicted"/>
<keyword evidence="15" id="KW-0175">Coiled coil</keyword>